<dbReference type="SUPFAM" id="SSF55073">
    <property type="entry name" value="Nucleotide cyclase"/>
    <property type="match status" value="1"/>
</dbReference>
<name>A0A3S0KFB5_9DEIO</name>
<dbReference type="Gene3D" id="3.20.20.450">
    <property type="entry name" value="EAL domain"/>
    <property type="match status" value="1"/>
</dbReference>
<dbReference type="SMART" id="SM00052">
    <property type="entry name" value="EAL"/>
    <property type="match status" value="1"/>
</dbReference>
<feature type="coiled-coil region" evidence="1">
    <location>
        <begin position="399"/>
        <end position="426"/>
    </location>
</feature>
<evidence type="ECO:0000313" key="5">
    <source>
        <dbReference type="Proteomes" id="UP000277766"/>
    </source>
</evidence>
<feature type="domain" description="EAL" evidence="2">
    <location>
        <begin position="413"/>
        <end position="672"/>
    </location>
</feature>
<evidence type="ECO:0000256" key="1">
    <source>
        <dbReference type="SAM" id="Coils"/>
    </source>
</evidence>
<dbReference type="InterPro" id="IPR001633">
    <property type="entry name" value="EAL_dom"/>
</dbReference>
<dbReference type="InterPro" id="IPR035919">
    <property type="entry name" value="EAL_sf"/>
</dbReference>
<organism evidence="4 5">
    <name type="scientific">Deinococcus radiophilus</name>
    <dbReference type="NCBI Taxonomy" id="32062"/>
    <lineage>
        <taxon>Bacteria</taxon>
        <taxon>Thermotogati</taxon>
        <taxon>Deinococcota</taxon>
        <taxon>Deinococci</taxon>
        <taxon>Deinococcales</taxon>
        <taxon>Deinococcaceae</taxon>
        <taxon>Deinococcus</taxon>
    </lineage>
</organism>
<dbReference type="SUPFAM" id="SSF141868">
    <property type="entry name" value="EAL domain-like"/>
    <property type="match status" value="1"/>
</dbReference>
<dbReference type="Pfam" id="PF00990">
    <property type="entry name" value="GGDEF"/>
    <property type="match status" value="1"/>
</dbReference>
<dbReference type="PROSITE" id="PS50883">
    <property type="entry name" value="EAL"/>
    <property type="match status" value="1"/>
</dbReference>
<dbReference type="OrthoDB" id="55051at2"/>
<dbReference type="Gene3D" id="3.30.70.270">
    <property type="match status" value="1"/>
</dbReference>
<dbReference type="FunFam" id="3.20.20.450:FF:000001">
    <property type="entry name" value="Cyclic di-GMP phosphodiesterase yahA"/>
    <property type="match status" value="1"/>
</dbReference>
<evidence type="ECO:0000259" key="2">
    <source>
        <dbReference type="PROSITE" id="PS50883"/>
    </source>
</evidence>
<dbReference type="SUPFAM" id="SSF48452">
    <property type="entry name" value="TPR-like"/>
    <property type="match status" value="1"/>
</dbReference>
<dbReference type="Proteomes" id="UP000277766">
    <property type="component" value="Unassembled WGS sequence"/>
</dbReference>
<dbReference type="CDD" id="cd01949">
    <property type="entry name" value="GGDEF"/>
    <property type="match status" value="1"/>
</dbReference>
<dbReference type="RefSeq" id="WP_126352774.1">
    <property type="nucleotide sequence ID" value="NZ_RXPE01000027.1"/>
</dbReference>
<dbReference type="InterPro" id="IPR029787">
    <property type="entry name" value="Nucleotide_cyclase"/>
</dbReference>
<dbReference type="PANTHER" id="PTHR44757:SF2">
    <property type="entry name" value="BIOFILM ARCHITECTURE MAINTENANCE PROTEIN MBAA"/>
    <property type="match status" value="1"/>
</dbReference>
<dbReference type="Gene3D" id="1.25.40.10">
    <property type="entry name" value="Tetratricopeptide repeat domain"/>
    <property type="match status" value="2"/>
</dbReference>
<dbReference type="SMART" id="SM00028">
    <property type="entry name" value="TPR"/>
    <property type="match status" value="4"/>
</dbReference>
<dbReference type="AlphaFoldDB" id="A0A3S0KFB5"/>
<dbReference type="CDD" id="cd01948">
    <property type="entry name" value="EAL"/>
    <property type="match status" value="1"/>
</dbReference>
<dbReference type="InterPro" id="IPR052155">
    <property type="entry name" value="Biofilm_reg_signaling"/>
</dbReference>
<dbReference type="InterPro" id="IPR000160">
    <property type="entry name" value="GGDEF_dom"/>
</dbReference>
<dbReference type="PROSITE" id="PS50887">
    <property type="entry name" value="GGDEF"/>
    <property type="match status" value="1"/>
</dbReference>
<proteinExistence type="predicted"/>
<feature type="domain" description="GGDEF" evidence="3">
    <location>
        <begin position="271"/>
        <end position="404"/>
    </location>
</feature>
<dbReference type="EMBL" id="RXPE01000027">
    <property type="protein sequence ID" value="RTR25446.1"/>
    <property type="molecule type" value="Genomic_DNA"/>
</dbReference>
<evidence type="ECO:0000313" key="4">
    <source>
        <dbReference type="EMBL" id="RTR25446.1"/>
    </source>
</evidence>
<keyword evidence="1" id="KW-0175">Coiled coil</keyword>
<evidence type="ECO:0000259" key="3">
    <source>
        <dbReference type="PROSITE" id="PS50887"/>
    </source>
</evidence>
<dbReference type="InterPro" id="IPR043128">
    <property type="entry name" value="Rev_trsase/Diguanyl_cyclase"/>
</dbReference>
<comment type="caution">
    <text evidence="4">The sequence shown here is derived from an EMBL/GenBank/DDBJ whole genome shotgun (WGS) entry which is preliminary data.</text>
</comment>
<dbReference type="InterPro" id="IPR011990">
    <property type="entry name" value="TPR-like_helical_dom_sf"/>
</dbReference>
<reference evidence="4 5" key="1">
    <citation type="submission" date="2018-12" db="EMBL/GenBank/DDBJ databases">
        <title>Deinococcus radiophilus ATCC 27603 genome sequencing and assembly.</title>
        <authorList>
            <person name="Maclea K.S."/>
            <person name="Maynard C.R."/>
        </authorList>
    </citation>
    <scope>NUCLEOTIDE SEQUENCE [LARGE SCALE GENOMIC DNA]</scope>
    <source>
        <strain evidence="4 5">ATCC 27603</strain>
    </source>
</reference>
<dbReference type="Pfam" id="PF00563">
    <property type="entry name" value="EAL"/>
    <property type="match status" value="1"/>
</dbReference>
<sequence>MNNIAYLQVRLGDYAQAYELHFESLKLARELGHVPYQVDAMIWLGHECSKLGRTEQGVAYAREALALAGREGMRLLESAAATTLSELLLDDGQAEEADKILERNMSLIVDTGDQEGLSEALTVWGRVQRRLGQLPQAEQSLQEAVRLCRAICYPTQEAAALLELALVAEEVGNLRGALDLTREHHELKTKLHTEDIQRRTQALTLQLRTDELRHNAEVARLRNEELAEMNLMLRQTEAELMYQVSHDHLTALMNRSRLRERLTALLSQDQLPLGMILINLDQFKEINERYGQSCGDLVLIEVAQRLLHQVGPEDLVGRVSGDEFLVILPKIGGGPELDACAERLLEALRRPYRIENYLLEVTASMGTALAPEDGLDADELTKRVDLAMSHAKVADHAKIQRYTVELGEAEKERRRLEEELRVAIAAGELTLHYQPQFRLPHQQLSGCEALVRWHNPRRGLISPATFIPLAEESALIVDLGYWVMERACRQALEWDFVGRNLGMSVNVSAHQFEQPDFVERVRTILHTTGFPGEHLILELTESLVLRDISQAQRHVNDLHTHAIRIAIDDFGTGYSSLNMLAQLPFEHLKIDRSFVRDLTAQEAYAEPSRARVLMRGITGLAHSLQLKVIAEGVETDEQLSLLQELGCDKVQGYLLGRPVPPEEAAVWLERVQA</sequence>
<gene>
    <name evidence="4" type="ORF">EJ104_10780</name>
</gene>
<dbReference type="Pfam" id="PF13424">
    <property type="entry name" value="TPR_12"/>
    <property type="match status" value="1"/>
</dbReference>
<dbReference type="NCBIfam" id="TIGR00254">
    <property type="entry name" value="GGDEF"/>
    <property type="match status" value="1"/>
</dbReference>
<dbReference type="PANTHER" id="PTHR44757">
    <property type="entry name" value="DIGUANYLATE CYCLASE DGCP"/>
    <property type="match status" value="1"/>
</dbReference>
<dbReference type="SMART" id="SM00267">
    <property type="entry name" value="GGDEF"/>
    <property type="match status" value="1"/>
</dbReference>
<protein>
    <submittedName>
        <fullName evidence="4">EAL domain-containing protein</fullName>
    </submittedName>
</protein>
<keyword evidence="5" id="KW-1185">Reference proteome</keyword>
<dbReference type="InterPro" id="IPR019734">
    <property type="entry name" value="TPR_rpt"/>
</dbReference>
<dbReference type="Pfam" id="PF13181">
    <property type="entry name" value="TPR_8"/>
    <property type="match status" value="1"/>
</dbReference>
<accession>A0A3S0KFB5</accession>